<sequence length="562" mass="58289">MRSTNRLATALAVVATLVTGIYALPKVTRTGRYLYTEDGTRFYIKGVAYQEQGELSTDPNNPFLEPSSFVDPLADANACKRDVPFLQQLGVNTIRVYSVDSSLNHDSCMADLSSAGIYTIIDLSLPVNGSIDRLSPSWSTNLLDLYIRSIDVFSKYDNVLAYNVGNEVVIGPQGSDAATYIKAAARDVKAYLTSKSSSALVGYAAIDGDNTWLDPLANYLSCDIANANSGDNSIDLFGLNNYEWCGDASASAYASKNGAFAGYNVAAYFSEFGCITSPPRLWTETQALFSSPMSDIWSGGLAFSYFPATSSQGQFGMVTISSDGSTVTTSDDFDRLKTQYGLLSPPNSPSQSGAGAATYPSCPAQNSSFIASTTLPPTPNDAACACLQNNLACQFTPKTSNVSGIVGPLLDTGCSLLGGVGGNCNEIGGNGSTGVYGRVSFCDPSTKLSFVMSEFYEANNRNPQSCDFSGNATINKNAPSSIANANAAASSCLANPSATFTPSAPATASGGSQTGGSGSGSGNGNNNNNNNNGAMSMGGQQAMLGVIAAMVISVVGGALTVL</sequence>
<comment type="subcellular location">
    <subcellularLocation>
        <location evidence="1">Cell envelope</location>
    </subcellularLocation>
    <subcellularLocation>
        <location evidence="10">Cell membrane</location>
        <topology evidence="10">Lipid-anchor</topology>
        <topology evidence="10">GPI-anchor</topology>
    </subcellularLocation>
    <subcellularLocation>
        <location evidence="2">Membrane</location>
        <topology evidence="2">Lipid-anchor</topology>
        <topology evidence="2">GPI-anchor</topology>
    </subcellularLocation>
</comment>
<feature type="chain" id="PRO_5041772364" description="1,3-beta-glucanosyltransferase" evidence="10">
    <location>
        <begin position="24"/>
        <end position="562"/>
    </location>
</feature>
<keyword evidence="8" id="KW-0325">Glycoprotein</keyword>
<keyword evidence="12" id="KW-0812">Transmembrane</keyword>
<name>A0AAD5VA78_9APHY</name>
<accession>A0AAD5VA78</accession>
<protein>
    <recommendedName>
        <fullName evidence="10">1,3-beta-glucanosyltransferase</fullName>
        <ecNumber evidence="10">2.4.1.-</ecNumber>
    </recommendedName>
</protein>
<evidence type="ECO:0000256" key="5">
    <source>
        <dbReference type="ARBA" id="ARBA00022729"/>
    </source>
</evidence>
<dbReference type="EC" id="2.4.1.-" evidence="10"/>
<dbReference type="PANTHER" id="PTHR31468:SF2">
    <property type="entry name" value="1,3-BETA-GLUCANOSYLTRANSFERASE GAS1"/>
    <property type="match status" value="1"/>
</dbReference>
<feature type="compositionally biased region" description="Gly residues" evidence="11">
    <location>
        <begin position="512"/>
        <end position="523"/>
    </location>
</feature>
<evidence type="ECO:0000256" key="3">
    <source>
        <dbReference type="ARBA" id="ARBA00007528"/>
    </source>
</evidence>
<keyword evidence="7" id="KW-1015">Disulfide bond</keyword>
<evidence type="ECO:0000256" key="4">
    <source>
        <dbReference type="ARBA" id="ARBA00022622"/>
    </source>
</evidence>
<evidence type="ECO:0000256" key="2">
    <source>
        <dbReference type="ARBA" id="ARBA00004589"/>
    </source>
</evidence>
<feature type="region of interest" description="Disordered" evidence="11">
    <location>
        <begin position="503"/>
        <end position="534"/>
    </location>
</feature>
<feature type="signal peptide" evidence="10">
    <location>
        <begin position="1"/>
        <end position="23"/>
    </location>
</feature>
<evidence type="ECO:0000313" key="15">
    <source>
        <dbReference type="Proteomes" id="UP001212997"/>
    </source>
</evidence>
<keyword evidence="4 10" id="KW-0336">GPI-anchor</keyword>
<evidence type="ECO:0000256" key="8">
    <source>
        <dbReference type="ARBA" id="ARBA00023180"/>
    </source>
</evidence>
<dbReference type="GO" id="GO:0098552">
    <property type="term" value="C:side of membrane"/>
    <property type="evidence" value="ECO:0007669"/>
    <property type="project" value="UniProtKB-KW"/>
</dbReference>
<dbReference type="SMART" id="SM00768">
    <property type="entry name" value="X8"/>
    <property type="match status" value="1"/>
</dbReference>
<evidence type="ECO:0000259" key="13">
    <source>
        <dbReference type="SMART" id="SM00768"/>
    </source>
</evidence>
<dbReference type="GO" id="GO:0071970">
    <property type="term" value="P:fungal-type cell wall (1-&gt;3)-beta-D-glucan biosynthetic process"/>
    <property type="evidence" value="ECO:0007669"/>
    <property type="project" value="TreeGrafter"/>
</dbReference>
<feature type="transmembrane region" description="Helical" evidence="12">
    <location>
        <begin position="542"/>
        <end position="561"/>
    </location>
</feature>
<keyword evidence="10" id="KW-0808">Transferase</keyword>
<feature type="compositionally biased region" description="Low complexity" evidence="11">
    <location>
        <begin position="524"/>
        <end position="534"/>
    </location>
</feature>
<keyword evidence="5 10" id="KW-0732">Signal</keyword>
<dbReference type="GO" id="GO:0042124">
    <property type="term" value="F:1,3-beta-glucanosyltransferase activity"/>
    <property type="evidence" value="ECO:0007669"/>
    <property type="project" value="TreeGrafter"/>
</dbReference>
<dbReference type="SUPFAM" id="SSF51445">
    <property type="entry name" value="(Trans)glycosidases"/>
    <property type="match status" value="1"/>
</dbReference>
<reference evidence="14" key="1">
    <citation type="submission" date="2022-07" db="EMBL/GenBank/DDBJ databases">
        <title>Genome Sequence of Physisporinus lineatus.</title>
        <authorList>
            <person name="Buettner E."/>
        </authorList>
    </citation>
    <scope>NUCLEOTIDE SEQUENCE</scope>
    <source>
        <strain evidence="14">VT162</strain>
    </source>
</reference>
<dbReference type="GO" id="GO:0031505">
    <property type="term" value="P:fungal-type cell wall organization"/>
    <property type="evidence" value="ECO:0007669"/>
    <property type="project" value="TreeGrafter"/>
</dbReference>
<dbReference type="InterPro" id="IPR004886">
    <property type="entry name" value="Glucanosyltransferase"/>
</dbReference>
<dbReference type="AlphaFoldDB" id="A0AAD5VA78"/>
<dbReference type="Pfam" id="PF03198">
    <property type="entry name" value="Glyco_hydro_72"/>
    <property type="match status" value="1"/>
</dbReference>
<dbReference type="InterPro" id="IPR017853">
    <property type="entry name" value="GH"/>
</dbReference>
<dbReference type="Proteomes" id="UP001212997">
    <property type="component" value="Unassembled WGS sequence"/>
</dbReference>
<evidence type="ECO:0000256" key="10">
    <source>
        <dbReference type="RuleBase" id="RU361209"/>
    </source>
</evidence>
<evidence type="ECO:0000256" key="12">
    <source>
        <dbReference type="SAM" id="Phobius"/>
    </source>
</evidence>
<dbReference type="InterPro" id="IPR012946">
    <property type="entry name" value="X8"/>
</dbReference>
<dbReference type="PANTHER" id="PTHR31468">
    <property type="entry name" value="1,3-BETA-GLUCANOSYLTRANSFERASE GAS1"/>
    <property type="match status" value="1"/>
</dbReference>
<evidence type="ECO:0000256" key="6">
    <source>
        <dbReference type="ARBA" id="ARBA00023136"/>
    </source>
</evidence>
<organism evidence="14 15">
    <name type="scientific">Meripilus lineatus</name>
    <dbReference type="NCBI Taxonomy" id="2056292"/>
    <lineage>
        <taxon>Eukaryota</taxon>
        <taxon>Fungi</taxon>
        <taxon>Dikarya</taxon>
        <taxon>Basidiomycota</taxon>
        <taxon>Agaricomycotina</taxon>
        <taxon>Agaricomycetes</taxon>
        <taxon>Polyporales</taxon>
        <taxon>Meripilaceae</taxon>
        <taxon>Meripilus</taxon>
    </lineage>
</organism>
<keyword evidence="12" id="KW-1133">Transmembrane helix</keyword>
<dbReference type="Gene3D" id="1.20.58.1040">
    <property type="match status" value="1"/>
</dbReference>
<dbReference type="GO" id="GO:0005886">
    <property type="term" value="C:plasma membrane"/>
    <property type="evidence" value="ECO:0007669"/>
    <property type="project" value="UniProtKB-SubCell"/>
</dbReference>
<proteinExistence type="inferred from homology"/>
<dbReference type="EMBL" id="JANAWD010000027">
    <property type="protein sequence ID" value="KAJ3490480.1"/>
    <property type="molecule type" value="Genomic_DNA"/>
</dbReference>
<keyword evidence="6 10" id="KW-0472">Membrane</keyword>
<evidence type="ECO:0000256" key="7">
    <source>
        <dbReference type="ARBA" id="ARBA00023157"/>
    </source>
</evidence>
<gene>
    <name evidence="14" type="ORF">NLI96_g1418</name>
</gene>
<keyword evidence="15" id="KW-1185">Reference proteome</keyword>
<keyword evidence="9 10" id="KW-0449">Lipoprotein</keyword>
<evidence type="ECO:0000256" key="9">
    <source>
        <dbReference type="ARBA" id="ARBA00023288"/>
    </source>
</evidence>
<comment type="caution">
    <text evidence="14">The sequence shown here is derived from an EMBL/GenBank/DDBJ whole genome shotgun (WGS) entry which is preliminary data.</text>
</comment>
<comment type="function">
    <text evidence="10">Splits internally a 1,3-beta-glucan molecule and transfers the newly generated reducing end (the donor) to the non-reducing end of another 1,3-beta-glucan molecule (the acceptor) forming a 1,3-beta linkage, resulting in the elongation of 1,3-beta-glucan chains in the cell wall.</text>
</comment>
<dbReference type="Gene3D" id="3.20.20.80">
    <property type="entry name" value="Glycosidases"/>
    <property type="match status" value="1"/>
</dbReference>
<dbReference type="Pfam" id="PF07983">
    <property type="entry name" value="X8"/>
    <property type="match status" value="1"/>
</dbReference>
<evidence type="ECO:0000256" key="11">
    <source>
        <dbReference type="SAM" id="MobiDB-lite"/>
    </source>
</evidence>
<feature type="domain" description="X8" evidence="13">
    <location>
        <begin position="391"/>
        <end position="494"/>
    </location>
</feature>
<comment type="similarity">
    <text evidence="3 10">Belongs to the glycosyl hydrolase 72 family.</text>
</comment>
<evidence type="ECO:0000313" key="14">
    <source>
        <dbReference type="EMBL" id="KAJ3490480.1"/>
    </source>
</evidence>
<evidence type="ECO:0000256" key="1">
    <source>
        <dbReference type="ARBA" id="ARBA00004196"/>
    </source>
</evidence>